<evidence type="ECO:0000313" key="3">
    <source>
        <dbReference type="EMBL" id="MBN8661389.1"/>
    </source>
</evidence>
<proteinExistence type="predicted"/>
<sequence length="129" mass="14562">MGKAAIRQKTKESVALTAFFNIAEKWELTTAQQMTLLGVATESTFFNYKRDPLAARINKDMLERLSYVLGIFKDLQVLFTDESSANSWIKKSNSAAPFNGRSALDFLLERGSIVDLHRVRQYLAAQRGI</sequence>
<feature type="domain" description="Antitoxin Xre/MbcA/ParS-like toxin-binding" evidence="1">
    <location>
        <begin position="75"/>
        <end position="128"/>
    </location>
</feature>
<dbReference type="Proteomes" id="UP000664277">
    <property type="component" value="Unassembled WGS sequence"/>
</dbReference>
<accession>A0A8J7TM73</accession>
<name>A0A8J7TM73_9BACT</name>
<reference evidence="3" key="1">
    <citation type="submission" date="2021-02" db="EMBL/GenBank/DDBJ databases">
        <title>Genome-Resolved Metagenomics of a Microbial Community Performing Photosynthetic Biological Nutrient Removal.</title>
        <authorList>
            <person name="Mcdaniel E.A."/>
        </authorList>
    </citation>
    <scope>NUCLEOTIDE SEQUENCE</scope>
    <source>
        <strain evidence="3">UWPOB_OBS1</strain>
    </source>
</reference>
<feature type="domain" description="Antitoxin Xre-like helix-turn-helix" evidence="2">
    <location>
        <begin position="8"/>
        <end position="69"/>
    </location>
</feature>
<gene>
    <name evidence="3" type="ORF">J0M35_13570</name>
</gene>
<dbReference type="AlphaFoldDB" id="A0A8J7TM73"/>
<evidence type="ECO:0000259" key="2">
    <source>
        <dbReference type="Pfam" id="PF20432"/>
    </source>
</evidence>
<comment type="caution">
    <text evidence="3">The sequence shown here is derived from an EMBL/GenBank/DDBJ whole genome shotgun (WGS) entry which is preliminary data.</text>
</comment>
<evidence type="ECO:0000259" key="1">
    <source>
        <dbReference type="Pfam" id="PF09722"/>
    </source>
</evidence>
<dbReference type="Pfam" id="PF20432">
    <property type="entry name" value="Xre-like-HTH"/>
    <property type="match status" value="1"/>
</dbReference>
<evidence type="ECO:0000313" key="4">
    <source>
        <dbReference type="Proteomes" id="UP000664277"/>
    </source>
</evidence>
<dbReference type="InterPro" id="IPR024467">
    <property type="entry name" value="Xre/MbcA/ParS-like_toxin-bd"/>
</dbReference>
<dbReference type="InterPro" id="IPR046847">
    <property type="entry name" value="Xre-like_HTH"/>
</dbReference>
<dbReference type="GO" id="GO:0003677">
    <property type="term" value="F:DNA binding"/>
    <property type="evidence" value="ECO:0007669"/>
    <property type="project" value="InterPro"/>
</dbReference>
<dbReference type="Pfam" id="PF09722">
    <property type="entry name" value="Xre_MbcA_ParS_C"/>
    <property type="match status" value="1"/>
</dbReference>
<organism evidence="3 4">
    <name type="scientific">Candidatus Obscuribacter phosphatis</name>
    <dbReference type="NCBI Taxonomy" id="1906157"/>
    <lineage>
        <taxon>Bacteria</taxon>
        <taxon>Bacillati</taxon>
        <taxon>Candidatus Melainabacteria</taxon>
        <taxon>Candidatus Obscuribacterales</taxon>
        <taxon>Candidatus Obscuribacteraceae</taxon>
        <taxon>Candidatus Obscuribacter</taxon>
    </lineage>
</organism>
<protein>
    <submittedName>
        <fullName evidence="3">DUF2384 domain-containing protein</fullName>
    </submittedName>
</protein>
<dbReference type="EMBL" id="JAFLCK010000019">
    <property type="protein sequence ID" value="MBN8661389.1"/>
    <property type="molecule type" value="Genomic_DNA"/>
</dbReference>